<feature type="transmembrane region" description="Helical" evidence="1">
    <location>
        <begin position="148"/>
        <end position="167"/>
    </location>
</feature>
<keyword evidence="1" id="KW-0472">Membrane</keyword>
<feature type="transmembrane region" description="Helical" evidence="1">
    <location>
        <begin position="295"/>
        <end position="314"/>
    </location>
</feature>
<feature type="transmembrane region" description="Helical" evidence="1">
    <location>
        <begin position="88"/>
        <end position="111"/>
    </location>
</feature>
<evidence type="ECO:0000313" key="3">
    <source>
        <dbReference type="Proteomes" id="UP001597036"/>
    </source>
</evidence>
<evidence type="ECO:0000256" key="1">
    <source>
        <dbReference type="SAM" id="Phobius"/>
    </source>
</evidence>
<dbReference type="EMBL" id="JBHTHQ010000021">
    <property type="protein sequence ID" value="MFD0704883.1"/>
    <property type="molecule type" value="Genomic_DNA"/>
</dbReference>
<dbReference type="RefSeq" id="WP_377938591.1">
    <property type="nucleotide sequence ID" value="NZ_JBHTHQ010000021.1"/>
</dbReference>
<evidence type="ECO:0000313" key="2">
    <source>
        <dbReference type="EMBL" id="MFD0704883.1"/>
    </source>
</evidence>
<feature type="transmembrane region" description="Helical" evidence="1">
    <location>
        <begin position="326"/>
        <end position="344"/>
    </location>
</feature>
<feature type="transmembrane region" description="Helical" evidence="1">
    <location>
        <begin position="39"/>
        <end position="67"/>
    </location>
</feature>
<keyword evidence="3" id="KW-1185">Reference proteome</keyword>
<keyword evidence="1" id="KW-1133">Transmembrane helix</keyword>
<feature type="transmembrane region" description="Helical" evidence="1">
    <location>
        <begin position="123"/>
        <end position="141"/>
    </location>
</feature>
<sequence length="374" mass="41464">MQAMGRHLRTETIAIFAAILSVTIAGYGTSVYLNNASAIWLITARRVGVTSVILAASTAIIFAVGYTHNGLGNEKQTLWNVLRRTVETLALTIVYAISVGLLTAAAQMFIIDLIGRSFTTYQFAIVIFLAVVSGYAVYVQAVMMNSRILATLLPVFIISGVTVAGMLSDDPYWWKNNFSQLGDRTTLGATVFNYTLILGGVTMLIISYFAVSELITQHRLFERHLASEPETREFMIRISVFATLLTAASIMFGAIGVFRYSPHHFLHNFFARGIAVPMTALMVGLPWFVKQFSRVFYAVSDAILVAIATAYLMWFRGYTTLTNVEAIAVMLFMGWFILFSRNIAALEADRFFALNNIPADIVHEVGHSRLDAER</sequence>
<feature type="transmembrane region" description="Helical" evidence="1">
    <location>
        <begin position="236"/>
        <end position="257"/>
    </location>
</feature>
<reference evidence="3" key="1">
    <citation type="journal article" date="2019" name="Int. J. Syst. Evol. Microbiol.">
        <title>The Global Catalogue of Microorganisms (GCM) 10K type strain sequencing project: providing services to taxonomists for standard genome sequencing and annotation.</title>
        <authorList>
            <consortium name="The Broad Institute Genomics Platform"/>
            <consortium name="The Broad Institute Genome Sequencing Center for Infectious Disease"/>
            <person name="Wu L."/>
            <person name="Ma J."/>
        </authorList>
    </citation>
    <scope>NUCLEOTIDE SEQUENCE [LARGE SCALE GENOMIC DNA]</scope>
    <source>
        <strain evidence="3">CCM 8604</strain>
    </source>
</reference>
<feature type="transmembrane region" description="Helical" evidence="1">
    <location>
        <begin position="12"/>
        <end position="33"/>
    </location>
</feature>
<protein>
    <submittedName>
        <fullName evidence="2">ABC transporter permease</fullName>
    </submittedName>
</protein>
<organism evidence="2 3">
    <name type="scientific">Alloscardovia venturai</name>
    <dbReference type="NCBI Taxonomy" id="1769421"/>
    <lineage>
        <taxon>Bacteria</taxon>
        <taxon>Bacillati</taxon>
        <taxon>Actinomycetota</taxon>
        <taxon>Actinomycetes</taxon>
        <taxon>Bifidobacteriales</taxon>
        <taxon>Bifidobacteriaceae</taxon>
        <taxon>Alloscardovia</taxon>
    </lineage>
</organism>
<gene>
    <name evidence="2" type="ORF">ACFQY8_03875</name>
</gene>
<keyword evidence="1" id="KW-0812">Transmembrane</keyword>
<feature type="transmembrane region" description="Helical" evidence="1">
    <location>
        <begin position="187"/>
        <end position="215"/>
    </location>
</feature>
<dbReference type="Proteomes" id="UP001597036">
    <property type="component" value="Unassembled WGS sequence"/>
</dbReference>
<comment type="caution">
    <text evidence="2">The sequence shown here is derived from an EMBL/GenBank/DDBJ whole genome shotgun (WGS) entry which is preliminary data.</text>
</comment>
<name>A0ABW2Y568_9BIFI</name>
<accession>A0ABW2Y568</accession>
<proteinExistence type="predicted"/>
<feature type="transmembrane region" description="Helical" evidence="1">
    <location>
        <begin position="269"/>
        <end position="288"/>
    </location>
</feature>